<dbReference type="Pfam" id="PF20260">
    <property type="entry name" value="PUA_4"/>
    <property type="match status" value="1"/>
</dbReference>
<evidence type="ECO:0000256" key="10">
    <source>
        <dbReference type="PIRNR" id="PIRNR015601"/>
    </source>
</evidence>
<reference evidence="13 14" key="1">
    <citation type="submission" date="2017-01" db="EMBL/GenBank/DDBJ databases">
        <authorList>
            <person name="Varghese N."/>
            <person name="Submissions S."/>
        </authorList>
    </citation>
    <scope>NUCLEOTIDE SEQUENCE [LARGE SCALE GENOMIC DNA]</scope>
    <source>
        <strain evidence="13 14">DSM 2061</strain>
    </source>
</reference>
<dbReference type="NCBIfam" id="TIGR00046">
    <property type="entry name" value="RsmE family RNA methyltransferase"/>
    <property type="match status" value="1"/>
</dbReference>
<evidence type="ECO:0000256" key="3">
    <source>
        <dbReference type="ARBA" id="ARBA00022490"/>
    </source>
</evidence>
<comment type="subcellular location">
    <subcellularLocation>
        <location evidence="1 10">Cytoplasm</location>
    </subcellularLocation>
</comment>
<dbReference type="EC" id="2.1.1.193" evidence="10"/>
<dbReference type="InterPro" id="IPR006700">
    <property type="entry name" value="RsmE"/>
</dbReference>
<evidence type="ECO:0000256" key="2">
    <source>
        <dbReference type="ARBA" id="ARBA00005528"/>
    </source>
</evidence>
<dbReference type="RefSeq" id="WP_076454204.1">
    <property type="nucleotide sequence ID" value="NZ_FTOB01000002.1"/>
</dbReference>
<name>A0ABY1KMQ6_9FLAO</name>
<evidence type="ECO:0000259" key="11">
    <source>
        <dbReference type="Pfam" id="PF04452"/>
    </source>
</evidence>
<dbReference type="InterPro" id="IPR046886">
    <property type="entry name" value="RsmE_MTase_dom"/>
</dbReference>
<feature type="domain" description="Ribosomal RNA small subunit methyltransferase E methyltransferase" evidence="11">
    <location>
        <begin position="75"/>
        <end position="229"/>
    </location>
</feature>
<evidence type="ECO:0000313" key="14">
    <source>
        <dbReference type="Proteomes" id="UP000185728"/>
    </source>
</evidence>
<dbReference type="PANTHER" id="PTHR30027">
    <property type="entry name" value="RIBOSOMAL RNA SMALL SUBUNIT METHYLTRANSFERASE E"/>
    <property type="match status" value="1"/>
</dbReference>
<keyword evidence="7 10" id="KW-0949">S-adenosyl-L-methionine</keyword>
<dbReference type="PIRSF" id="PIRSF015601">
    <property type="entry name" value="MTase_slr0722"/>
    <property type="match status" value="1"/>
</dbReference>
<protein>
    <recommendedName>
        <fullName evidence="10">Ribosomal RNA small subunit methyltransferase E</fullName>
        <ecNumber evidence="10">2.1.1.193</ecNumber>
    </recommendedName>
</protein>
<evidence type="ECO:0000256" key="7">
    <source>
        <dbReference type="ARBA" id="ARBA00022691"/>
    </source>
</evidence>
<dbReference type="EMBL" id="FTOB01000002">
    <property type="protein sequence ID" value="SIS50608.1"/>
    <property type="molecule type" value="Genomic_DNA"/>
</dbReference>
<dbReference type="Pfam" id="PF04452">
    <property type="entry name" value="Methyltrans_RNA"/>
    <property type="match status" value="1"/>
</dbReference>
<accession>A0ABY1KMQ6</accession>
<comment type="similarity">
    <text evidence="2 10">Belongs to the RNA methyltransferase RsmE family.</text>
</comment>
<dbReference type="InterPro" id="IPR029026">
    <property type="entry name" value="tRNA_m1G_MTases_N"/>
</dbReference>
<dbReference type="PANTHER" id="PTHR30027:SF3">
    <property type="entry name" value="16S RRNA (URACIL(1498)-N(3))-METHYLTRANSFERASE"/>
    <property type="match status" value="1"/>
</dbReference>
<evidence type="ECO:0000256" key="5">
    <source>
        <dbReference type="ARBA" id="ARBA00022603"/>
    </source>
</evidence>
<dbReference type="Gene3D" id="3.40.1280.10">
    <property type="match status" value="1"/>
</dbReference>
<dbReference type="SUPFAM" id="SSF75217">
    <property type="entry name" value="alpha/beta knot"/>
    <property type="match status" value="1"/>
</dbReference>
<evidence type="ECO:0000313" key="13">
    <source>
        <dbReference type="EMBL" id="SIS50608.1"/>
    </source>
</evidence>
<evidence type="ECO:0000259" key="12">
    <source>
        <dbReference type="Pfam" id="PF20260"/>
    </source>
</evidence>
<comment type="function">
    <text evidence="8 10">Specifically methylates the N3 position of the uracil ring of uridine 1498 (m3U1498) in 16S rRNA. Acts on the fully assembled 30S ribosomal subunit.</text>
</comment>
<evidence type="ECO:0000256" key="1">
    <source>
        <dbReference type="ARBA" id="ARBA00004496"/>
    </source>
</evidence>
<dbReference type="SUPFAM" id="SSF88697">
    <property type="entry name" value="PUA domain-like"/>
    <property type="match status" value="1"/>
</dbReference>
<evidence type="ECO:0000256" key="4">
    <source>
        <dbReference type="ARBA" id="ARBA00022552"/>
    </source>
</evidence>
<feature type="domain" description="Ribosomal RNA small subunit methyltransferase E PUA-like" evidence="12">
    <location>
        <begin position="20"/>
        <end position="64"/>
    </location>
</feature>
<sequence length="235" mass="26905">MQLFYNPDLDQSVSQFTFSQEESRHIVKVLRKKEGDTLHITNGKGFIFESEILLADTKRCKAHVISTTKKHPQRHWLHMVVAPTKNNDRFEWFLEKATEIGVNEITPIFCDRSERKVIKKERLEKVVQSAMKQSLRSYLPKLNDAIAYKDYIAQPQNGLLFIAHCEEEEKVDLKRRVAADTDVTILIGPEGDFSPDEIQLARKSGFLPVSLGEYRLRTETAAIVACTTVTIINNS</sequence>
<dbReference type="Gene3D" id="2.40.240.20">
    <property type="entry name" value="Hypothetical PUA domain-like, domain 1"/>
    <property type="match status" value="1"/>
</dbReference>
<dbReference type="Proteomes" id="UP000185728">
    <property type="component" value="Unassembled WGS sequence"/>
</dbReference>
<dbReference type="InterPro" id="IPR046887">
    <property type="entry name" value="RsmE_PUA-like"/>
</dbReference>
<evidence type="ECO:0000256" key="9">
    <source>
        <dbReference type="ARBA" id="ARBA00047944"/>
    </source>
</evidence>
<keyword evidence="6 10" id="KW-0808">Transferase</keyword>
<comment type="catalytic activity">
    <reaction evidence="9 10">
        <text>uridine(1498) in 16S rRNA + S-adenosyl-L-methionine = N(3)-methyluridine(1498) in 16S rRNA + S-adenosyl-L-homocysteine + H(+)</text>
        <dbReference type="Rhea" id="RHEA:42920"/>
        <dbReference type="Rhea" id="RHEA-COMP:10283"/>
        <dbReference type="Rhea" id="RHEA-COMP:10284"/>
        <dbReference type="ChEBI" id="CHEBI:15378"/>
        <dbReference type="ChEBI" id="CHEBI:57856"/>
        <dbReference type="ChEBI" id="CHEBI:59789"/>
        <dbReference type="ChEBI" id="CHEBI:65315"/>
        <dbReference type="ChEBI" id="CHEBI:74502"/>
        <dbReference type="EC" id="2.1.1.193"/>
    </reaction>
</comment>
<evidence type="ECO:0000256" key="6">
    <source>
        <dbReference type="ARBA" id="ARBA00022679"/>
    </source>
</evidence>
<keyword evidence="14" id="KW-1185">Reference proteome</keyword>
<evidence type="ECO:0000256" key="8">
    <source>
        <dbReference type="ARBA" id="ARBA00025699"/>
    </source>
</evidence>
<keyword evidence="3 10" id="KW-0963">Cytoplasm</keyword>
<keyword evidence="4 10" id="KW-0698">rRNA processing</keyword>
<proteinExistence type="inferred from homology"/>
<dbReference type="NCBIfam" id="NF008702">
    <property type="entry name" value="PRK11713.6-1"/>
    <property type="match status" value="1"/>
</dbReference>
<dbReference type="InterPro" id="IPR029028">
    <property type="entry name" value="Alpha/beta_knot_MTases"/>
</dbReference>
<comment type="caution">
    <text evidence="13">The sequence shown here is derived from an EMBL/GenBank/DDBJ whole genome shotgun (WGS) entry which is preliminary data.</text>
</comment>
<dbReference type="InterPro" id="IPR015947">
    <property type="entry name" value="PUA-like_sf"/>
</dbReference>
<organism evidence="13 14">
    <name type="scientific">Zobellia uliginosa</name>
    <dbReference type="NCBI Taxonomy" id="143224"/>
    <lineage>
        <taxon>Bacteria</taxon>
        <taxon>Pseudomonadati</taxon>
        <taxon>Bacteroidota</taxon>
        <taxon>Flavobacteriia</taxon>
        <taxon>Flavobacteriales</taxon>
        <taxon>Flavobacteriaceae</taxon>
        <taxon>Zobellia</taxon>
    </lineage>
</organism>
<gene>
    <name evidence="13" type="ORF">SAMN05421766_102465</name>
</gene>
<keyword evidence="5 10" id="KW-0489">Methyltransferase</keyword>
<dbReference type="CDD" id="cd18084">
    <property type="entry name" value="RsmE-like"/>
    <property type="match status" value="1"/>
</dbReference>